<evidence type="ECO:0000256" key="2">
    <source>
        <dbReference type="ARBA" id="ARBA00022801"/>
    </source>
</evidence>
<dbReference type="InterPro" id="IPR049730">
    <property type="entry name" value="SNF2/RAD54-like_C"/>
</dbReference>
<dbReference type="InterPro" id="IPR024975">
    <property type="entry name" value="NOV_C"/>
</dbReference>
<dbReference type="GO" id="GO:0005524">
    <property type="term" value="F:ATP binding"/>
    <property type="evidence" value="ECO:0007669"/>
    <property type="project" value="UniProtKB-KW"/>
</dbReference>
<protein>
    <submittedName>
        <fullName evidence="8">DUF3883 domain-containing protein</fullName>
    </submittedName>
</protein>
<dbReference type="PANTHER" id="PTHR45766:SF6">
    <property type="entry name" value="SWI_SNF-RELATED MATRIX-ASSOCIATED ACTIN-DEPENDENT REGULATOR OF CHROMATIN SUBFAMILY A-LIKE PROTEIN 1"/>
    <property type="match status" value="1"/>
</dbReference>
<dbReference type="InterPro" id="IPR038718">
    <property type="entry name" value="SNF2-like_sf"/>
</dbReference>
<dbReference type="CDD" id="cd18793">
    <property type="entry name" value="SF2_C_SNF"/>
    <property type="match status" value="1"/>
</dbReference>
<evidence type="ECO:0000259" key="7">
    <source>
        <dbReference type="PROSITE" id="PS51194"/>
    </source>
</evidence>
<evidence type="ECO:0000256" key="5">
    <source>
        <dbReference type="SAM" id="MobiDB-lite"/>
    </source>
</evidence>
<proteinExistence type="predicted"/>
<feature type="compositionally biased region" description="Basic and acidic residues" evidence="5">
    <location>
        <begin position="957"/>
        <end position="967"/>
    </location>
</feature>
<dbReference type="SMART" id="SM00490">
    <property type="entry name" value="HELICc"/>
    <property type="match status" value="1"/>
</dbReference>
<dbReference type="InterPro" id="IPR000330">
    <property type="entry name" value="SNF2_N"/>
</dbReference>
<evidence type="ECO:0000313" key="8">
    <source>
        <dbReference type="EMBL" id="MXP22980.1"/>
    </source>
</evidence>
<feature type="domain" description="Helicase C-terminal" evidence="7">
    <location>
        <begin position="496"/>
        <end position="667"/>
    </location>
</feature>
<name>A0A6L7GSW4_9ACTN</name>
<reference evidence="8 9" key="1">
    <citation type="submission" date="2019-11" db="EMBL/GenBank/DDBJ databases">
        <title>Gordonia sp. nov., a novel actinobacterium isolated from mangrove soil in Hainan.</title>
        <authorList>
            <person name="Huang X."/>
            <person name="Xie Y."/>
            <person name="Chu X."/>
            <person name="Xiao K."/>
        </authorList>
    </citation>
    <scope>NUCLEOTIDE SEQUENCE [LARGE SCALE GENOMIC DNA]</scope>
    <source>
        <strain evidence="8 9">HNM0687</strain>
    </source>
</reference>
<dbReference type="Proteomes" id="UP000475545">
    <property type="component" value="Unassembled WGS sequence"/>
</dbReference>
<comment type="caution">
    <text evidence="8">The sequence shown here is derived from an EMBL/GenBank/DDBJ whole genome shotgun (WGS) entry which is preliminary data.</text>
</comment>
<evidence type="ECO:0000259" key="6">
    <source>
        <dbReference type="PROSITE" id="PS51192"/>
    </source>
</evidence>
<keyword evidence="3" id="KW-0347">Helicase</keyword>
<dbReference type="PROSITE" id="PS51194">
    <property type="entry name" value="HELICASE_CTER"/>
    <property type="match status" value="1"/>
</dbReference>
<feature type="domain" description="Helicase ATP-binding" evidence="6">
    <location>
        <begin position="121"/>
        <end position="293"/>
    </location>
</feature>
<dbReference type="PROSITE" id="PS51192">
    <property type="entry name" value="HELICASE_ATP_BIND_1"/>
    <property type="match status" value="1"/>
</dbReference>
<dbReference type="CDD" id="cd18011">
    <property type="entry name" value="DEXDc_RapA"/>
    <property type="match status" value="1"/>
</dbReference>
<dbReference type="GO" id="GO:0004386">
    <property type="term" value="F:helicase activity"/>
    <property type="evidence" value="ECO:0007669"/>
    <property type="project" value="UniProtKB-KW"/>
</dbReference>
<organism evidence="8 9">
    <name type="scientific">Gordonia mangrovi</name>
    <dbReference type="NCBI Taxonomy" id="2665643"/>
    <lineage>
        <taxon>Bacteria</taxon>
        <taxon>Bacillati</taxon>
        <taxon>Actinomycetota</taxon>
        <taxon>Actinomycetes</taxon>
        <taxon>Mycobacteriales</taxon>
        <taxon>Gordoniaceae</taxon>
        <taxon>Gordonia</taxon>
    </lineage>
</organism>
<dbReference type="Pfam" id="PF00176">
    <property type="entry name" value="SNF2-rel_dom"/>
    <property type="match status" value="1"/>
</dbReference>
<dbReference type="InterPro" id="IPR027417">
    <property type="entry name" value="P-loop_NTPase"/>
</dbReference>
<feature type="region of interest" description="Disordered" evidence="5">
    <location>
        <begin position="409"/>
        <end position="428"/>
    </location>
</feature>
<keyword evidence="9" id="KW-1185">Reference proteome</keyword>
<keyword evidence="1" id="KW-0547">Nucleotide-binding</keyword>
<keyword evidence="2" id="KW-0378">Hydrolase</keyword>
<dbReference type="SUPFAM" id="SSF52540">
    <property type="entry name" value="P-loop containing nucleoside triphosphate hydrolases"/>
    <property type="match status" value="2"/>
</dbReference>
<dbReference type="EMBL" id="WMBR01000004">
    <property type="protein sequence ID" value="MXP22980.1"/>
    <property type="molecule type" value="Genomic_DNA"/>
</dbReference>
<gene>
    <name evidence="8" type="ORF">GIY30_16710</name>
</gene>
<dbReference type="Pfam" id="PF00271">
    <property type="entry name" value="Helicase_C"/>
    <property type="match status" value="1"/>
</dbReference>
<keyword evidence="4" id="KW-0067">ATP-binding</keyword>
<dbReference type="InterPro" id="IPR001650">
    <property type="entry name" value="Helicase_C-like"/>
</dbReference>
<feature type="compositionally biased region" description="Basic and acidic residues" evidence="5">
    <location>
        <begin position="1056"/>
        <end position="1068"/>
    </location>
</feature>
<feature type="region of interest" description="Disordered" evidence="5">
    <location>
        <begin position="1054"/>
        <end position="1075"/>
    </location>
</feature>
<dbReference type="Pfam" id="PF13020">
    <property type="entry name" value="NOV_C"/>
    <property type="match status" value="1"/>
</dbReference>
<sequence length="1168" mass="130839">MRWENPVKLSDLSPGISIAGRWPQAVTVVSVAHHGDDAASLVLRYADGTFAEEMVFAADVTSLTTVDDTTVDWTFSAAPGQFKLATEALRIRMAGVHDPMVAVATSDISPLPHQIRAVYGELLPRTPLRFLLADDPGAGKTIMAGLYAKELILRGDLTRMLIVAPGGLVEQWQDELDSKFGITATLLTREVINASIDSDPFRTHPFLIARMDQLARDEEIAERLGRSEWDLVVVDEAHRMSANWWGGELRKTKRFALGQLMGSITRHLLLMTATPHSGSEENFQAFLSLLDPDRFEGQFRPGAHATETAGLMRRMVKEELLTFDGRRLFPERIAETVPYRLSPGERQLYDAVTHYVREEMNRAEQHSDSPHRRTVGFALTVLQRRLASSTHAIVRSLERRRIRLTTKRAEMASGQHPISEPGLRLPNPDDFDDPDQFNAEEYERLEEEVVDAATAARTVAELDVEIAILDDLVALARQVRDSGVDRKWAELRNLLTDHDLLSAPDGERRKLIVFTEHRDTLEYLTRQIRNVLGNDEAVVTIHGGTRRSERKSVRERFTQDPARQVLVATDAAGEGLNLQAAHLMINYDLPWNPNRLEQRFGRIHRIGQSHVCRLWNIVADETREGHVYARLLEKMEQQRNAYGGKLFDILGDAFAEKPLRTLLMDAIRYGDDPARIDEIERVVDSQIAEGCGDLVRERALAKETLNPLELDRLRREMDEASARRLQPYYIEKFFVDAFSELGGRLSRREKRRYQITNVPGPLRHRPGRREHFGKPVVAAYERVTFEPNALGGRDTMRAELLAPGHPLLDAVLDATIEKHLPDLQRGTTLFDPLDSATEPYVLLAISSEVLDGHQHVVSKRFAFVELRADGSVVDAGPAPHLDLAPPPSSAADAVDRAREHRLLDAGLVDRAMGWAASIAAPHHLADARSRLLPTIEKTTAAVRTRLISQVNYLDGEAARRRESDATGRTRKPRNTQSPDRLEARARELERRLAVRTDELSKDAALVARPPTLTAAMLVVPAGMVGGSLATLARDTAVTERRAVDAILAAETALGRQPEEMPHNNKGYDIRSVPPRDSLGAARPTVFLEVKGRVEGAEDFFVTYNEVLHARNTGEQHRLALVSVSDAGPEHDRIRYVTDYFRDFDMGSTDVSGVQLDWHKVWSKGRPPH</sequence>
<evidence type="ECO:0000313" key="9">
    <source>
        <dbReference type="Proteomes" id="UP000475545"/>
    </source>
</evidence>
<evidence type="ECO:0000256" key="1">
    <source>
        <dbReference type="ARBA" id="ARBA00022741"/>
    </source>
</evidence>
<dbReference type="SMART" id="SM00487">
    <property type="entry name" value="DEXDc"/>
    <property type="match status" value="1"/>
</dbReference>
<dbReference type="Gene3D" id="3.40.50.300">
    <property type="entry name" value="P-loop containing nucleotide triphosphate hydrolases"/>
    <property type="match status" value="1"/>
</dbReference>
<evidence type="ECO:0000256" key="3">
    <source>
        <dbReference type="ARBA" id="ARBA00022806"/>
    </source>
</evidence>
<dbReference type="InterPro" id="IPR057342">
    <property type="entry name" value="DEXDc_RapA"/>
</dbReference>
<feature type="region of interest" description="Disordered" evidence="5">
    <location>
        <begin position="957"/>
        <end position="983"/>
    </location>
</feature>
<dbReference type="GO" id="GO:0016787">
    <property type="term" value="F:hydrolase activity"/>
    <property type="evidence" value="ECO:0007669"/>
    <property type="project" value="UniProtKB-KW"/>
</dbReference>
<dbReference type="PANTHER" id="PTHR45766">
    <property type="entry name" value="DNA ANNEALING HELICASE AND ENDONUCLEASE ZRANB3 FAMILY MEMBER"/>
    <property type="match status" value="1"/>
</dbReference>
<accession>A0A6L7GSW4</accession>
<dbReference type="AlphaFoldDB" id="A0A6L7GSW4"/>
<dbReference type="Gene3D" id="3.40.50.10810">
    <property type="entry name" value="Tandem AAA-ATPase domain"/>
    <property type="match status" value="1"/>
</dbReference>
<dbReference type="InterPro" id="IPR014001">
    <property type="entry name" value="Helicase_ATP-bd"/>
</dbReference>
<evidence type="ECO:0000256" key="4">
    <source>
        <dbReference type="ARBA" id="ARBA00022840"/>
    </source>
</evidence>